<organism evidence="1 2">
    <name type="scientific">Pseudosporangium ferrugineum</name>
    <dbReference type="NCBI Taxonomy" id="439699"/>
    <lineage>
        <taxon>Bacteria</taxon>
        <taxon>Bacillati</taxon>
        <taxon>Actinomycetota</taxon>
        <taxon>Actinomycetes</taxon>
        <taxon>Micromonosporales</taxon>
        <taxon>Micromonosporaceae</taxon>
        <taxon>Pseudosporangium</taxon>
    </lineage>
</organism>
<dbReference type="InterPro" id="IPR041289">
    <property type="entry name" value="Bact_RF_family3"/>
</dbReference>
<gene>
    <name evidence="1" type="ORF">CLV70_14814</name>
</gene>
<evidence type="ECO:0000313" key="1">
    <source>
        <dbReference type="EMBL" id="PRY17746.1"/>
    </source>
</evidence>
<dbReference type="OrthoDB" id="4393931at2"/>
<sequence>MDILNAHDLTALSDARGGFRVSVFLPTHRAGPQTERNAIRLKNLLRQAEQALIDDGVSAAATDQMLEPGRHLLDRARSGERLSDGLAVFLEPGGIRHFRVPLRLPELTAVGDRFLMRPLLPLLSTGGHFHVLALSQDEIKLFRGSRYGLDEVAVDGLALAVWLTMPRRRAPVHAFVADRGGTGGRAVFHGIDDDTTPLVAQHFRRVDRALREVLQADAAPLVLAGVRSTQALYRQVNTYPELMDDGVDGNPWDLSLEQLHRHAWPVVEPALCGGEAVAAGTYRELRGTGRTCTGTMAVSAAAREGRIETLFVRTDAPGPGKRTVIRLHEHTSAVDHVDDAAISTLRHSGTVYAVPRDRMPDSSPMAATLRY</sequence>
<comment type="caution">
    <text evidence="1">The sequence shown here is derived from an EMBL/GenBank/DDBJ whole genome shotgun (WGS) entry which is preliminary data.</text>
</comment>
<evidence type="ECO:0000313" key="2">
    <source>
        <dbReference type="Proteomes" id="UP000239209"/>
    </source>
</evidence>
<reference evidence="1 2" key="1">
    <citation type="submission" date="2018-03" db="EMBL/GenBank/DDBJ databases">
        <title>Genomic Encyclopedia of Archaeal and Bacterial Type Strains, Phase II (KMG-II): from individual species to whole genera.</title>
        <authorList>
            <person name="Goeker M."/>
        </authorList>
    </citation>
    <scope>NUCLEOTIDE SEQUENCE [LARGE SCALE GENOMIC DNA]</scope>
    <source>
        <strain evidence="1 2">DSM 45348</strain>
    </source>
</reference>
<dbReference type="AlphaFoldDB" id="A0A2T0R9A4"/>
<accession>A0A2T0R9A4</accession>
<dbReference type="EMBL" id="PVZG01000048">
    <property type="protein sequence ID" value="PRY17746.1"/>
    <property type="molecule type" value="Genomic_DNA"/>
</dbReference>
<name>A0A2T0R9A4_9ACTN</name>
<dbReference type="RefSeq" id="WP_106131455.1">
    <property type="nucleotide sequence ID" value="NZ_PVZG01000048.1"/>
</dbReference>
<proteinExistence type="predicted"/>
<dbReference type="Pfam" id="PF18845">
    <property type="entry name" value="baeRF_family3"/>
    <property type="match status" value="1"/>
</dbReference>
<keyword evidence="2" id="KW-1185">Reference proteome</keyword>
<dbReference type="Proteomes" id="UP000239209">
    <property type="component" value="Unassembled WGS sequence"/>
</dbReference>
<protein>
    <submittedName>
        <fullName evidence="1">Uncharacterized protein</fullName>
    </submittedName>
</protein>